<dbReference type="PANTHER" id="PTHR12126">
    <property type="entry name" value="NADH-UBIQUINONE OXIDOREDUCTASE 39 KDA SUBUNIT-RELATED"/>
    <property type="match status" value="1"/>
</dbReference>
<dbReference type="AlphaFoldDB" id="A0A0Q2LKN0"/>
<reference evidence="2 3" key="1">
    <citation type="submission" date="2015-10" db="EMBL/GenBank/DDBJ databases">
        <title>Mycobacterium gordonae draft genome assembly.</title>
        <authorList>
            <person name="Ustinova V."/>
            <person name="Smirnova T."/>
            <person name="Blagodatskikh K."/>
            <person name="Varlamov D."/>
            <person name="Larionova E."/>
            <person name="Chernousova L."/>
        </authorList>
    </citation>
    <scope>NUCLEOTIDE SEQUENCE [LARGE SCALE GENOMIC DNA]</scope>
    <source>
        <strain evidence="2 3">CTRI 14-8773</strain>
    </source>
</reference>
<dbReference type="Proteomes" id="UP000051677">
    <property type="component" value="Unassembled WGS sequence"/>
</dbReference>
<feature type="domain" description="NAD(P)-binding" evidence="1">
    <location>
        <begin position="7"/>
        <end position="171"/>
    </location>
</feature>
<sequence length="256" mass="26907">MKILVIGGTGLIGSQVVANLTELGHEAVPASPSSGVNSVTGEGLAEAMTGVDVVVDVSNAPSWTDDDVINFFTTSTRNLLEAERAAGVRHHVALSIVGTDRVPASGYIRAKAAQEKLIAESGAPYSIVRATQFFEFALGIADSATEGNTVRLSHEAAIQPIAARDVASAVTRTSVGDPLNRIINIAGPDRFGMDDLARLALAAHGDSREVVTDPSATYFGAELDDRSIVPVEGEEVIIYETRFSEWAPAHLTSPAR</sequence>
<dbReference type="RefSeq" id="WP_055580517.1">
    <property type="nucleotide sequence ID" value="NZ_LKTM01000350.1"/>
</dbReference>
<dbReference type="OrthoDB" id="9771302at2"/>
<accession>A0A0Q2LKN0</accession>
<dbReference type="EMBL" id="LKTM01000350">
    <property type="protein sequence ID" value="KQH76410.1"/>
    <property type="molecule type" value="Genomic_DNA"/>
</dbReference>
<dbReference type="STRING" id="1778.A9W97_24780"/>
<dbReference type="SUPFAM" id="SSF51735">
    <property type="entry name" value="NAD(P)-binding Rossmann-fold domains"/>
    <property type="match status" value="1"/>
</dbReference>
<dbReference type="InterPro" id="IPR051207">
    <property type="entry name" value="ComplexI_NDUFA9_subunit"/>
</dbReference>
<dbReference type="InterPro" id="IPR016040">
    <property type="entry name" value="NAD(P)-bd_dom"/>
</dbReference>
<evidence type="ECO:0000259" key="1">
    <source>
        <dbReference type="Pfam" id="PF13460"/>
    </source>
</evidence>
<dbReference type="Pfam" id="PF13460">
    <property type="entry name" value="NAD_binding_10"/>
    <property type="match status" value="1"/>
</dbReference>
<dbReference type="Gene3D" id="3.40.50.720">
    <property type="entry name" value="NAD(P)-binding Rossmann-like Domain"/>
    <property type="match status" value="1"/>
</dbReference>
<protein>
    <submittedName>
        <fullName evidence="2">LysR family transcriptional regulator</fullName>
    </submittedName>
</protein>
<dbReference type="InterPro" id="IPR036291">
    <property type="entry name" value="NAD(P)-bd_dom_sf"/>
</dbReference>
<evidence type="ECO:0000313" key="2">
    <source>
        <dbReference type="EMBL" id="KQH76410.1"/>
    </source>
</evidence>
<dbReference type="GO" id="GO:0044877">
    <property type="term" value="F:protein-containing complex binding"/>
    <property type="evidence" value="ECO:0007669"/>
    <property type="project" value="TreeGrafter"/>
</dbReference>
<gene>
    <name evidence="2" type="ORF">AO501_27560</name>
</gene>
<evidence type="ECO:0000313" key="3">
    <source>
        <dbReference type="Proteomes" id="UP000051677"/>
    </source>
</evidence>
<proteinExistence type="predicted"/>
<name>A0A0Q2LKN0_MYCGO</name>
<comment type="caution">
    <text evidence="2">The sequence shown here is derived from an EMBL/GenBank/DDBJ whole genome shotgun (WGS) entry which is preliminary data.</text>
</comment>
<dbReference type="PANTHER" id="PTHR12126:SF11">
    <property type="entry name" value="NADH DEHYDROGENASE [UBIQUINONE] 1 ALPHA SUBCOMPLEX SUBUNIT 9, MITOCHONDRIAL"/>
    <property type="match status" value="1"/>
</dbReference>
<organism evidence="2 3">
    <name type="scientific">Mycobacterium gordonae</name>
    <dbReference type="NCBI Taxonomy" id="1778"/>
    <lineage>
        <taxon>Bacteria</taxon>
        <taxon>Bacillati</taxon>
        <taxon>Actinomycetota</taxon>
        <taxon>Actinomycetes</taxon>
        <taxon>Mycobacteriales</taxon>
        <taxon>Mycobacteriaceae</taxon>
        <taxon>Mycobacterium</taxon>
    </lineage>
</organism>